<reference evidence="2" key="2">
    <citation type="submission" date="2020-09" db="EMBL/GenBank/DDBJ databases">
        <authorList>
            <person name="Sun Q."/>
            <person name="Zhou Y."/>
        </authorList>
    </citation>
    <scope>NUCLEOTIDE SEQUENCE</scope>
    <source>
        <strain evidence="2">CGMCC 1.15447</strain>
    </source>
</reference>
<sequence>MPHLRDGLIVAKVGFILAAAKIQKAARPYDSQRTTKDRAPHPSAFCEEQERTDSPGSFISSSYNPYREQALTKSFFPFESV</sequence>
<dbReference type="AlphaFoldDB" id="A0A916RMM0"/>
<comment type="caution">
    <text evidence="2">The sequence shown here is derived from an EMBL/GenBank/DDBJ whole genome shotgun (WGS) entry which is preliminary data.</text>
</comment>
<organism evidence="2 3">
    <name type="scientific">Edaphobacter acidisoli</name>
    <dbReference type="NCBI Taxonomy" id="2040573"/>
    <lineage>
        <taxon>Bacteria</taxon>
        <taxon>Pseudomonadati</taxon>
        <taxon>Acidobacteriota</taxon>
        <taxon>Terriglobia</taxon>
        <taxon>Terriglobales</taxon>
        <taxon>Acidobacteriaceae</taxon>
        <taxon>Edaphobacter</taxon>
    </lineage>
</organism>
<feature type="region of interest" description="Disordered" evidence="1">
    <location>
        <begin position="27"/>
        <end position="61"/>
    </location>
</feature>
<name>A0A916RMM0_9BACT</name>
<dbReference type="Proteomes" id="UP000648801">
    <property type="component" value="Unassembled WGS sequence"/>
</dbReference>
<dbReference type="EMBL" id="BMJB01000001">
    <property type="protein sequence ID" value="GGA62021.1"/>
    <property type="molecule type" value="Genomic_DNA"/>
</dbReference>
<gene>
    <name evidence="2" type="ORF">GCM10011507_11940</name>
</gene>
<evidence type="ECO:0000313" key="2">
    <source>
        <dbReference type="EMBL" id="GGA62021.1"/>
    </source>
</evidence>
<keyword evidence="3" id="KW-1185">Reference proteome</keyword>
<reference evidence="2" key="1">
    <citation type="journal article" date="2014" name="Int. J. Syst. Evol. Microbiol.">
        <title>Complete genome sequence of Corynebacterium casei LMG S-19264T (=DSM 44701T), isolated from a smear-ripened cheese.</title>
        <authorList>
            <consortium name="US DOE Joint Genome Institute (JGI-PGF)"/>
            <person name="Walter F."/>
            <person name="Albersmeier A."/>
            <person name="Kalinowski J."/>
            <person name="Ruckert C."/>
        </authorList>
    </citation>
    <scope>NUCLEOTIDE SEQUENCE</scope>
    <source>
        <strain evidence="2">CGMCC 1.15447</strain>
    </source>
</reference>
<evidence type="ECO:0000256" key="1">
    <source>
        <dbReference type="SAM" id="MobiDB-lite"/>
    </source>
</evidence>
<proteinExistence type="predicted"/>
<protein>
    <submittedName>
        <fullName evidence="2">Uncharacterized protein</fullName>
    </submittedName>
</protein>
<evidence type="ECO:0000313" key="3">
    <source>
        <dbReference type="Proteomes" id="UP000648801"/>
    </source>
</evidence>
<accession>A0A916RMM0</accession>